<reference evidence="10 11" key="1">
    <citation type="journal article" date="2007" name="Nat. Biotechnol.">
        <title>Complete genome sequence of the myxobacterium Sorangium cellulosum.</title>
        <authorList>
            <person name="Schneiker S."/>
            <person name="Perlova O."/>
            <person name="Kaiser O."/>
            <person name="Gerth K."/>
            <person name="Alici A."/>
            <person name="Altmeyer M.O."/>
            <person name="Bartels D."/>
            <person name="Bekel T."/>
            <person name="Beyer S."/>
            <person name="Bode E."/>
            <person name="Bode H.B."/>
            <person name="Bolten C.J."/>
            <person name="Choudhuri J.V."/>
            <person name="Doss S."/>
            <person name="Elnakady Y.A."/>
            <person name="Frank B."/>
            <person name="Gaigalat L."/>
            <person name="Goesmann A."/>
            <person name="Groeger C."/>
            <person name="Gross F."/>
            <person name="Jelsbak L."/>
            <person name="Jelsbak L."/>
            <person name="Kalinowski J."/>
            <person name="Kegler C."/>
            <person name="Knauber T."/>
            <person name="Konietzny S."/>
            <person name="Kopp M."/>
            <person name="Krause L."/>
            <person name="Krug D."/>
            <person name="Linke B."/>
            <person name="Mahmud T."/>
            <person name="Martinez-Arias R."/>
            <person name="McHardy A.C."/>
            <person name="Merai M."/>
            <person name="Meyer F."/>
            <person name="Mormann S."/>
            <person name="Munoz-Dorado J."/>
            <person name="Perez J."/>
            <person name="Pradella S."/>
            <person name="Rachid S."/>
            <person name="Raddatz G."/>
            <person name="Rosenau F."/>
            <person name="Rueckert C."/>
            <person name="Sasse F."/>
            <person name="Scharfe M."/>
            <person name="Schuster S.C."/>
            <person name="Suen G."/>
            <person name="Treuner-Lange A."/>
            <person name="Velicer G.J."/>
            <person name="Vorholter F.-J."/>
            <person name="Weissman K.J."/>
            <person name="Welch R.D."/>
            <person name="Wenzel S.C."/>
            <person name="Whitworth D.E."/>
            <person name="Wilhelm S."/>
            <person name="Wittmann C."/>
            <person name="Bloecker H."/>
            <person name="Puehler A."/>
            <person name="Mueller R."/>
        </authorList>
    </citation>
    <scope>NUCLEOTIDE SEQUENCE [LARGE SCALE GENOMIC DNA]</scope>
    <source>
        <strain evidence="11">So ce56</strain>
    </source>
</reference>
<dbReference type="Pfam" id="PF01343">
    <property type="entry name" value="Peptidase_S49"/>
    <property type="match status" value="2"/>
</dbReference>
<evidence type="ECO:0000259" key="9">
    <source>
        <dbReference type="Pfam" id="PF01343"/>
    </source>
</evidence>
<dbReference type="OrthoDB" id="9764363at2"/>
<dbReference type="KEGG" id="scl:sce0378"/>
<feature type="active site" description="Nucleophile" evidence="7">
    <location>
        <position position="404"/>
    </location>
</feature>
<keyword evidence="11" id="KW-1185">Reference proteome</keyword>
<dbReference type="EC" id="3.4.21.-" evidence="10"/>
<keyword evidence="4 10" id="KW-0378">Hydrolase</keyword>
<feature type="active site" description="Proton donor/acceptor" evidence="7">
    <location>
        <position position="176"/>
    </location>
</feature>
<dbReference type="AlphaFoldDB" id="A9GR42"/>
<keyword evidence="3 10" id="KW-0645">Protease</keyword>
<comment type="similarity">
    <text evidence="2">Belongs to the peptidase S49 family.</text>
</comment>
<dbReference type="PIRSF" id="PIRSF001217">
    <property type="entry name" value="Protease_4_SppA"/>
    <property type="match status" value="1"/>
</dbReference>
<dbReference type="InterPro" id="IPR047272">
    <property type="entry name" value="S49_SppA_C"/>
</dbReference>
<dbReference type="InterPro" id="IPR004635">
    <property type="entry name" value="Pept_S49_SppA"/>
</dbReference>
<evidence type="ECO:0000313" key="11">
    <source>
        <dbReference type="Proteomes" id="UP000002139"/>
    </source>
</evidence>
<dbReference type="Proteomes" id="UP000002139">
    <property type="component" value="Chromosome"/>
</dbReference>
<dbReference type="CDD" id="cd07023">
    <property type="entry name" value="S49_Sppa_N_C"/>
    <property type="match status" value="1"/>
</dbReference>
<evidence type="ECO:0000256" key="4">
    <source>
        <dbReference type="ARBA" id="ARBA00022801"/>
    </source>
</evidence>
<dbReference type="InterPro" id="IPR004634">
    <property type="entry name" value="Pept_S49_pIV"/>
</dbReference>
<evidence type="ECO:0000313" key="10">
    <source>
        <dbReference type="EMBL" id="CAN90535.1"/>
    </source>
</evidence>
<dbReference type="HOGENOM" id="CLU_008856_1_0_7"/>
<proteinExistence type="inferred from homology"/>
<dbReference type="BioCyc" id="SCEL448385:SCE_RS01975-MONOMER"/>
<evidence type="ECO:0000256" key="2">
    <source>
        <dbReference type="ARBA" id="ARBA00008683"/>
    </source>
</evidence>
<evidence type="ECO:0000256" key="1">
    <source>
        <dbReference type="ARBA" id="ARBA00004370"/>
    </source>
</evidence>
<dbReference type="GO" id="GO:0008236">
    <property type="term" value="F:serine-type peptidase activity"/>
    <property type="evidence" value="ECO:0007669"/>
    <property type="project" value="UniProtKB-KW"/>
</dbReference>
<dbReference type="InterPro" id="IPR029045">
    <property type="entry name" value="ClpP/crotonase-like_dom_sf"/>
</dbReference>
<evidence type="ECO:0000256" key="8">
    <source>
        <dbReference type="SAM" id="MobiDB-lite"/>
    </source>
</evidence>
<protein>
    <submittedName>
        <fullName evidence="10">Protease IV</fullName>
        <ecNumber evidence="10">3.4.21.-</ecNumber>
    </submittedName>
</protein>
<dbReference type="InterPro" id="IPR002142">
    <property type="entry name" value="Peptidase_S49"/>
</dbReference>
<dbReference type="STRING" id="448385.sce0378"/>
<organism evidence="10 11">
    <name type="scientific">Sorangium cellulosum (strain So ce56)</name>
    <name type="common">Polyangium cellulosum (strain So ce56)</name>
    <dbReference type="NCBI Taxonomy" id="448385"/>
    <lineage>
        <taxon>Bacteria</taxon>
        <taxon>Pseudomonadati</taxon>
        <taxon>Myxococcota</taxon>
        <taxon>Polyangia</taxon>
        <taxon>Polyangiales</taxon>
        <taxon>Polyangiaceae</taxon>
        <taxon>Sorangium</taxon>
    </lineage>
</organism>
<dbReference type="SUPFAM" id="SSF52096">
    <property type="entry name" value="ClpP/crotonase"/>
    <property type="match status" value="2"/>
</dbReference>
<dbReference type="CDD" id="cd07018">
    <property type="entry name" value="S49_SppA_67K_type"/>
    <property type="match status" value="1"/>
</dbReference>
<dbReference type="RefSeq" id="WP_012233013.1">
    <property type="nucleotide sequence ID" value="NC_010162.1"/>
</dbReference>
<dbReference type="Gene3D" id="3.90.226.10">
    <property type="entry name" value="2-enoyl-CoA Hydratase, Chain A, domain 1"/>
    <property type="match status" value="2"/>
</dbReference>
<name>A9GR42_SORC5</name>
<dbReference type="EMBL" id="AM746676">
    <property type="protein sequence ID" value="CAN90535.1"/>
    <property type="molecule type" value="Genomic_DNA"/>
</dbReference>
<accession>A9GR42</accession>
<keyword evidence="5" id="KW-0720">Serine protease</keyword>
<sequence length="602" mass="64132">MIAALLVNLLRLLLLPVSALRWAFAAPRGGYVVLEIDGRVVDLQPPRVRLALPWRRRKRAPLSVERVRELGKHLMRDPRPAGLLLRMRSVHAGPAVAASLRDALLEIRAGGKDIVAYLPMGADTTTLLLASAARAIVVGPETMVSPLGFAVEGRYVRRALEQVGVEPEVFAKGMYKNAGEMLVRDTMSAAQREQVGALLDGRLGDLTAALAQGRRVDRETAARWIDEAPFGAEQAVARGIVDAVAYEDELEHMLAAGSLPCATAAPRRAETGAENADRASGGGGGGARAAARHSKSRLVAAGRYLGARRALSMTPVWPRPILGVIEVHGAIVSRARFRGASLASEERLVASLRAARQNPRVQGVILHVDSPGGSALASDRIHHEVTRLAEVKPVVACLSNVAASGGYYVAAAAHAIVAQPQTITGSIGVVSARFALGPLLERLGVSTDVVKRGARADLFSPSRKLDEGERAVVERELDAIYAAFLRVVARGRRRPVEEIEPLAQGRVYSGADAQARGLVDMLGGFERALHELRQMIGPKAAAIEPAIVRASRYVPPPPLLPAPVPTLLELVGLRGIAQEVALAIHCEGERVLAYCAEADDLD</sequence>
<feature type="domain" description="Peptidase S49" evidence="9">
    <location>
        <begin position="109"/>
        <end position="254"/>
    </location>
</feature>
<dbReference type="Gene3D" id="6.20.330.10">
    <property type="match status" value="2"/>
</dbReference>
<evidence type="ECO:0000256" key="5">
    <source>
        <dbReference type="ARBA" id="ARBA00022825"/>
    </source>
</evidence>
<feature type="domain" description="Peptidase S49" evidence="9">
    <location>
        <begin position="388"/>
        <end position="534"/>
    </location>
</feature>
<keyword evidence="6" id="KW-0472">Membrane</keyword>
<dbReference type="PANTHER" id="PTHR33209:SF1">
    <property type="entry name" value="PEPTIDASE S49 DOMAIN-CONTAINING PROTEIN"/>
    <property type="match status" value="1"/>
</dbReference>
<comment type="subcellular location">
    <subcellularLocation>
        <location evidence="1">Membrane</location>
    </subcellularLocation>
</comment>
<evidence type="ECO:0000256" key="3">
    <source>
        <dbReference type="ARBA" id="ARBA00022670"/>
    </source>
</evidence>
<evidence type="ECO:0000256" key="6">
    <source>
        <dbReference type="ARBA" id="ARBA00023136"/>
    </source>
</evidence>
<feature type="region of interest" description="Disordered" evidence="8">
    <location>
        <begin position="266"/>
        <end position="291"/>
    </location>
</feature>
<dbReference type="PANTHER" id="PTHR33209">
    <property type="entry name" value="PROTEASE 4"/>
    <property type="match status" value="1"/>
</dbReference>
<dbReference type="NCBIfam" id="TIGR00706">
    <property type="entry name" value="SppA_dom"/>
    <property type="match status" value="1"/>
</dbReference>
<dbReference type="eggNOG" id="COG0616">
    <property type="taxonomic scope" value="Bacteria"/>
</dbReference>
<dbReference type="GO" id="GO:0006465">
    <property type="term" value="P:signal peptide processing"/>
    <property type="evidence" value="ECO:0007669"/>
    <property type="project" value="InterPro"/>
</dbReference>
<dbReference type="InterPro" id="IPR047217">
    <property type="entry name" value="S49_SppA_67K_type_N"/>
</dbReference>
<feature type="compositionally biased region" description="Basic and acidic residues" evidence="8">
    <location>
        <begin position="267"/>
        <end position="277"/>
    </location>
</feature>
<dbReference type="GO" id="GO:0016020">
    <property type="term" value="C:membrane"/>
    <property type="evidence" value="ECO:0007669"/>
    <property type="project" value="UniProtKB-SubCell"/>
</dbReference>
<gene>
    <name evidence="10" type="primary">sppA1</name>
    <name evidence="10" type="ordered locus">sce0378</name>
</gene>
<evidence type="ECO:0000256" key="7">
    <source>
        <dbReference type="PIRSR" id="PIRSR001217-1"/>
    </source>
</evidence>